<dbReference type="OrthoDB" id="3907166at2759"/>
<evidence type="ECO:0000313" key="3">
    <source>
        <dbReference type="Proteomes" id="UP000308549"/>
    </source>
</evidence>
<accession>A0A4U0U0W6</accession>
<organism evidence="2 3">
    <name type="scientific">Salinomyces thailandicus</name>
    <dbReference type="NCBI Taxonomy" id="706561"/>
    <lineage>
        <taxon>Eukaryota</taxon>
        <taxon>Fungi</taxon>
        <taxon>Dikarya</taxon>
        <taxon>Ascomycota</taxon>
        <taxon>Pezizomycotina</taxon>
        <taxon>Dothideomycetes</taxon>
        <taxon>Dothideomycetidae</taxon>
        <taxon>Mycosphaerellales</taxon>
        <taxon>Teratosphaeriaceae</taxon>
        <taxon>Salinomyces</taxon>
    </lineage>
</organism>
<name>A0A4U0U0W6_9PEZI</name>
<gene>
    <name evidence="2" type="ORF">B0A50_04062</name>
</gene>
<protein>
    <submittedName>
        <fullName evidence="2">Uncharacterized protein</fullName>
    </submittedName>
</protein>
<proteinExistence type="predicted"/>
<dbReference type="EMBL" id="NAJL01000020">
    <property type="protein sequence ID" value="TKA27996.1"/>
    <property type="molecule type" value="Genomic_DNA"/>
</dbReference>
<evidence type="ECO:0000313" key="2">
    <source>
        <dbReference type="EMBL" id="TKA27996.1"/>
    </source>
</evidence>
<feature type="region of interest" description="Disordered" evidence="1">
    <location>
        <begin position="57"/>
        <end position="111"/>
    </location>
</feature>
<dbReference type="AlphaFoldDB" id="A0A4U0U0W6"/>
<evidence type="ECO:0000256" key="1">
    <source>
        <dbReference type="SAM" id="MobiDB-lite"/>
    </source>
</evidence>
<dbReference type="Proteomes" id="UP000308549">
    <property type="component" value="Unassembled WGS sequence"/>
</dbReference>
<reference evidence="2 3" key="1">
    <citation type="submission" date="2017-03" db="EMBL/GenBank/DDBJ databases">
        <title>Genomes of endolithic fungi from Antarctica.</title>
        <authorList>
            <person name="Coleine C."/>
            <person name="Masonjones S."/>
            <person name="Stajich J.E."/>
        </authorList>
    </citation>
    <scope>NUCLEOTIDE SEQUENCE [LARGE SCALE GENOMIC DNA]</scope>
    <source>
        <strain evidence="2 3">CCFEE 6315</strain>
    </source>
</reference>
<comment type="caution">
    <text evidence="2">The sequence shown here is derived from an EMBL/GenBank/DDBJ whole genome shotgun (WGS) entry which is preliminary data.</text>
</comment>
<keyword evidence="3" id="KW-1185">Reference proteome</keyword>
<sequence>MTVKRVEEMTPEERLQSLQDFAEEKKYVHRGEAGTLPGGVGGMNALVFGGPMRTVQPQYDTPLAPPSYRIATGEEAETTSKKRGSLKKWLAKHREKKQAKSEESDNGSTAT</sequence>
<feature type="compositionally biased region" description="Basic residues" evidence="1">
    <location>
        <begin position="81"/>
        <end position="97"/>
    </location>
</feature>